<gene>
    <name evidence="3" type="ORF">DOTSEDRAFT_73403</name>
</gene>
<dbReference type="PANTHER" id="PTHR46310:SF7">
    <property type="entry name" value="AMIDASE 1"/>
    <property type="match status" value="1"/>
</dbReference>
<dbReference type="eggNOG" id="KOG1211">
    <property type="taxonomic scope" value="Eukaryota"/>
</dbReference>
<dbReference type="PANTHER" id="PTHR46310">
    <property type="entry name" value="AMIDASE 1"/>
    <property type="match status" value="1"/>
</dbReference>
<dbReference type="STRING" id="675120.N1PK95"/>
<dbReference type="EMBL" id="KB446541">
    <property type="protein sequence ID" value="EME42539.1"/>
    <property type="molecule type" value="Genomic_DNA"/>
</dbReference>
<dbReference type="Gene3D" id="3.90.1300.10">
    <property type="entry name" value="Amidase signature (AS) domain"/>
    <property type="match status" value="1"/>
</dbReference>
<dbReference type="OrthoDB" id="5423360at2759"/>
<reference evidence="3 4" key="2">
    <citation type="journal article" date="2012" name="PLoS Pathog.">
        <title>Diverse lifestyles and strategies of plant pathogenesis encoded in the genomes of eighteen Dothideomycetes fungi.</title>
        <authorList>
            <person name="Ohm R.A."/>
            <person name="Feau N."/>
            <person name="Henrissat B."/>
            <person name="Schoch C.L."/>
            <person name="Horwitz B.A."/>
            <person name="Barry K.W."/>
            <person name="Condon B.J."/>
            <person name="Copeland A.C."/>
            <person name="Dhillon B."/>
            <person name="Glaser F."/>
            <person name="Hesse C.N."/>
            <person name="Kosti I."/>
            <person name="LaButti K."/>
            <person name="Lindquist E.A."/>
            <person name="Lucas S."/>
            <person name="Salamov A.A."/>
            <person name="Bradshaw R.E."/>
            <person name="Ciuffetti L."/>
            <person name="Hamelin R.C."/>
            <person name="Kema G.H.J."/>
            <person name="Lawrence C."/>
            <person name="Scott J.A."/>
            <person name="Spatafora J.W."/>
            <person name="Turgeon B.G."/>
            <person name="de Wit P.J.G.M."/>
            <person name="Zhong S."/>
            <person name="Goodwin S.B."/>
            <person name="Grigoriev I.V."/>
        </authorList>
    </citation>
    <scope>NUCLEOTIDE SEQUENCE [LARGE SCALE GENOMIC DNA]</scope>
    <source>
        <strain evidence="4">NZE10 / CBS 128990</strain>
    </source>
</reference>
<dbReference type="SUPFAM" id="SSF75304">
    <property type="entry name" value="Amidase signature (AS) enzymes"/>
    <property type="match status" value="1"/>
</dbReference>
<protein>
    <recommendedName>
        <fullName evidence="2">Amidase domain-containing protein</fullName>
    </recommendedName>
</protein>
<dbReference type="Pfam" id="PF01425">
    <property type="entry name" value="Amidase"/>
    <property type="match status" value="1"/>
</dbReference>
<organism evidence="3 4">
    <name type="scientific">Dothistroma septosporum (strain NZE10 / CBS 128990)</name>
    <name type="common">Red band needle blight fungus</name>
    <name type="synonym">Mycosphaerella pini</name>
    <dbReference type="NCBI Taxonomy" id="675120"/>
    <lineage>
        <taxon>Eukaryota</taxon>
        <taxon>Fungi</taxon>
        <taxon>Dikarya</taxon>
        <taxon>Ascomycota</taxon>
        <taxon>Pezizomycotina</taxon>
        <taxon>Dothideomycetes</taxon>
        <taxon>Dothideomycetidae</taxon>
        <taxon>Mycosphaerellales</taxon>
        <taxon>Mycosphaerellaceae</taxon>
        <taxon>Dothistroma</taxon>
    </lineage>
</organism>
<reference evidence="4" key="1">
    <citation type="journal article" date="2012" name="PLoS Genet.">
        <title>The genomes of the fungal plant pathogens Cladosporium fulvum and Dothistroma septosporum reveal adaptation to different hosts and lifestyles but also signatures of common ancestry.</title>
        <authorList>
            <person name="de Wit P.J.G.M."/>
            <person name="van der Burgt A."/>
            <person name="Oekmen B."/>
            <person name="Stergiopoulos I."/>
            <person name="Abd-Elsalam K.A."/>
            <person name="Aerts A.L."/>
            <person name="Bahkali A.H."/>
            <person name="Beenen H.G."/>
            <person name="Chettri P."/>
            <person name="Cox M.P."/>
            <person name="Datema E."/>
            <person name="de Vries R.P."/>
            <person name="Dhillon B."/>
            <person name="Ganley A.R."/>
            <person name="Griffiths S.A."/>
            <person name="Guo Y."/>
            <person name="Hamelin R.C."/>
            <person name="Henrissat B."/>
            <person name="Kabir M.S."/>
            <person name="Jashni M.K."/>
            <person name="Kema G."/>
            <person name="Klaubauf S."/>
            <person name="Lapidus A."/>
            <person name="Levasseur A."/>
            <person name="Lindquist E."/>
            <person name="Mehrabi R."/>
            <person name="Ohm R.A."/>
            <person name="Owen T.J."/>
            <person name="Salamov A."/>
            <person name="Schwelm A."/>
            <person name="Schijlen E."/>
            <person name="Sun H."/>
            <person name="van den Burg H.A."/>
            <person name="van Ham R.C.H.J."/>
            <person name="Zhang S."/>
            <person name="Goodwin S.B."/>
            <person name="Grigoriev I.V."/>
            <person name="Collemare J."/>
            <person name="Bradshaw R.E."/>
        </authorList>
    </citation>
    <scope>NUCLEOTIDE SEQUENCE [LARGE SCALE GENOMIC DNA]</scope>
    <source>
        <strain evidence="4">NZE10 / CBS 128990</strain>
    </source>
</reference>
<accession>N1PK95</accession>
<feature type="domain" description="Amidase" evidence="2">
    <location>
        <begin position="203"/>
        <end position="385"/>
    </location>
</feature>
<dbReference type="InterPro" id="IPR023631">
    <property type="entry name" value="Amidase_dom"/>
</dbReference>
<feature type="region of interest" description="Disordered" evidence="1">
    <location>
        <begin position="269"/>
        <end position="297"/>
    </location>
</feature>
<dbReference type="Proteomes" id="UP000016933">
    <property type="component" value="Unassembled WGS sequence"/>
</dbReference>
<evidence type="ECO:0000259" key="2">
    <source>
        <dbReference type="Pfam" id="PF01425"/>
    </source>
</evidence>
<dbReference type="InterPro" id="IPR036928">
    <property type="entry name" value="AS_sf"/>
</dbReference>
<dbReference type="HOGENOM" id="CLU_020129_2_1_1"/>
<dbReference type="AlphaFoldDB" id="N1PK95"/>
<sequence>MAAAGLVECTLTIRHDDPVRLRDGCIEFAALYGTKQENFPDIKGGLPVTVIPTHPARPWTRHSLERYLVTLQNEDDVTRVNFRRHLVFCGHAEGHFDIPPDVRSFLRDCGVSFYVAQLRRVGTVSSRLGVGYTRSCIAAGPYLWLGRRLRPIYRLYDDSNNCIVQSLHPCHVSIGHTALGLCSSSGQALYVAAPSRSSLVTPWQPRKQLHGKRILVKDNFDIEGVKMSLCNAAFYDLSAPAQRTAPVIQRLLECGAVIVGTTKLSSMISREEPSESMDLIAPANPRGDGKQSPAGSSSGSAAAVAAYDWVDFAIGSDSTGSGRRPAVANGCFSFRVTTGTLPAEGVVPCFPSFDAPAVFTRDLRPLVDFVRVWSNGTILDKVAKPTSVIVVTDYVDALRSKQQQDIFTTFVGDISSTFNLKIRKVSLHELWADCPPQGVCGQSLEEYLHNAGRNSFFYDFYQTTKAFRKEYWRKYHCSPPVNNVTTRRWEIARDITPRQREDSKHRMGVFKLWLLRTVFQGDNPIMALPIMDVRPNYRDDPSEVGHIVQEAWDQLWVSPLLGAPEITVPIGQVAYHSIKTGREEMLPVAASMLGLPGTDLSLIANAEEVLRISKRHLRVSTGRQMWLDDWELVERTRTPRDSR</sequence>
<evidence type="ECO:0000313" key="4">
    <source>
        <dbReference type="Proteomes" id="UP000016933"/>
    </source>
</evidence>
<evidence type="ECO:0000256" key="1">
    <source>
        <dbReference type="SAM" id="MobiDB-lite"/>
    </source>
</evidence>
<name>N1PK95_DOTSN</name>
<keyword evidence="4" id="KW-1185">Reference proteome</keyword>
<evidence type="ECO:0000313" key="3">
    <source>
        <dbReference type="EMBL" id="EME42539.1"/>
    </source>
</evidence>
<proteinExistence type="predicted"/>